<dbReference type="EMBL" id="JASBWU010000001">
    <property type="protein sequence ID" value="KAJ9125249.1"/>
    <property type="molecule type" value="Genomic_DNA"/>
</dbReference>
<comment type="caution">
    <text evidence="1">The sequence shown here is derived from an EMBL/GenBank/DDBJ whole genome shotgun (WGS) entry which is preliminary data.</text>
</comment>
<keyword evidence="2" id="KW-1185">Reference proteome</keyword>
<organism evidence="1 2">
    <name type="scientific">Naganishia vaughanmartiniae</name>
    <dbReference type="NCBI Taxonomy" id="1424756"/>
    <lineage>
        <taxon>Eukaryota</taxon>
        <taxon>Fungi</taxon>
        <taxon>Dikarya</taxon>
        <taxon>Basidiomycota</taxon>
        <taxon>Agaricomycotina</taxon>
        <taxon>Tremellomycetes</taxon>
        <taxon>Filobasidiales</taxon>
        <taxon>Filobasidiaceae</taxon>
        <taxon>Naganishia</taxon>
    </lineage>
</organism>
<gene>
    <name evidence="1" type="ORF">QFC22_000204</name>
</gene>
<name>A0ACC2XPF3_9TREE</name>
<reference evidence="1" key="1">
    <citation type="submission" date="2023-04" db="EMBL/GenBank/DDBJ databases">
        <title>Draft Genome sequencing of Naganishia species isolated from polar environments using Oxford Nanopore Technology.</title>
        <authorList>
            <person name="Leo P."/>
            <person name="Venkateswaran K."/>
        </authorList>
    </citation>
    <scope>NUCLEOTIDE SEQUENCE</scope>
    <source>
        <strain evidence="1">MNA-CCFEE 5425</strain>
    </source>
</reference>
<proteinExistence type="predicted"/>
<evidence type="ECO:0000313" key="1">
    <source>
        <dbReference type="EMBL" id="KAJ9125249.1"/>
    </source>
</evidence>
<evidence type="ECO:0000313" key="2">
    <source>
        <dbReference type="Proteomes" id="UP001243375"/>
    </source>
</evidence>
<dbReference type="Proteomes" id="UP001243375">
    <property type="component" value="Unassembled WGS sequence"/>
</dbReference>
<sequence>MASQEPPKQGPRVAPLELAQSNFNNNGKRKDLSAGEASSGSLYSRTSRQRSYTSMASLENDREGFYERDTLGPFRGGVKTARDTGSRGDRGEDNPTSPSTIICASPSTAVPPIDNQPMTSLSIHGSDYNMPNRKGDPGPQSIASISAQRRNSSNTSSGLVARSKTLSQTRARNTRLDSSESQEDEQSSLATPTRTRRLSLSRPGTQGDRESSFTPSDIFSSSSFLDPGNDIKGRSSNSRRSSYRKNGRFIDPEVSTRMQRWVDEIVVCNFDLDRGPVVERRMAGRPWAKGEKANVAFSAFPDTSLFQEGEISYSFKIRAPVEEDAASSTDTSQSYFDAGAKLQEQEDDPLRTPLPTRTSTQSSSQASPSSSQRDSGFFGPETEGPETPSTMKVLPTKGETAAEYRKWDEKGRKWLYGYVWFHQRKDKSITRGYMQRSIVILSHFAYPSLFAAVLEIIAPIYFSHGYPALEAACYGIASWPDPVPGTTLELPLLTEILTVKLPEMNEAPQMHTKRVNPKPYEASIILASLPTVSPLRVFSGFLPSLWHIWECLVLGEPLLVIAADPKTCSDIVWWMRDLIRPLPASNLDIRPYLHIHDLDFRLIVNANKPPTGVVVGVTNPFFRNAAGHWPNVISAVTPGIGSANAAMGLSQEKQGFQSRRKRHVSKDRVLLKRLEQLVAAGLLDGMYKSKRKLGILLNMHCGTDEAGNDALRHHFHQLTEKMLAPLNRYVSSLLPTSEYVSASTLMETYD</sequence>
<protein>
    <submittedName>
        <fullName evidence="1">Uncharacterized protein</fullName>
    </submittedName>
</protein>
<accession>A0ACC2XPF3</accession>